<reference evidence="2" key="1">
    <citation type="submission" date="2016-11" db="UniProtKB">
        <authorList>
            <consortium name="WormBaseParasite"/>
        </authorList>
    </citation>
    <scope>IDENTIFICATION</scope>
</reference>
<evidence type="ECO:0000313" key="1">
    <source>
        <dbReference type="Proteomes" id="UP000095287"/>
    </source>
</evidence>
<name>A0A1I7Y7G7_9BILA</name>
<sequence>MTSKRFIKKPLELNDIDNVDPGMYFLLMKCMSADWVILGMGNLRSPGRFAQSPVKQTPKNENIFNSERATFPPAAVFLVGIPPICVLGDSGVVVVRSGDCPKHDRSLQGARGAVPVSPAP</sequence>
<protein>
    <submittedName>
        <fullName evidence="2">Uncharacterized protein</fullName>
    </submittedName>
</protein>
<keyword evidence="1" id="KW-1185">Reference proteome</keyword>
<dbReference type="WBParaSite" id="L893_g1340.t1">
    <property type="protein sequence ID" value="L893_g1340.t1"/>
    <property type="gene ID" value="L893_g1340"/>
</dbReference>
<proteinExistence type="predicted"/>
<accession>A0A1I7Y7G7</accession>
<organism evidence="1 2">
    <name type="scientific">Steinernema glaseri</name>
    <dbReference type="NCBI Taxonomy" id="37863"/>
    <lineage>
        <taxon>Eukaryota</taxon>
        <taxon>Metazoa</taxon>
        <taxon>Ecdysozoa</taxon>
        <taxon>Nematoda</taxon>
        <taxon>Chromadorea</taxon>
        <taxon>Rhabditida</taxon>
        <taxon>Tylenchina</taxon>
        <taxon>Panagrolaimomorpha</taxon>
        <taxon>Strongyloidoidea</taxon>
        <taxon>Steinernematidae</taxon>
        <taxon>Steinernema</taxon>
    </lineage>
</organism>
<dbReference type="AlphaFoldDB" id="A0A1I7Y7G7"/>
<dbReference type="Proteomes" id="UP000095287">
    <property type="component" value="Unplaced"/>
</dbReference>
<evidence type="ECO:0000313" key="2">
    <source>
        <dbReference type="WBParaSite" id="L893_g1340.t1"/>
    </source>
</evidence>